<name>A0ABR1S624_9PEZI</name>
<evidence type="ECO:0000313" key="1">
    <source>
        <dbReference type="EMBL" id="KAK8026517.1"/>
    </source>
</evidence>
<organism evidence="1 2">
    <name type="scientific">Apiospora marii</name>
    <dbReference type="NCBI Taxonomy" id="335849"/>
    <lineage>
        <taxon>Eukaryota</taxon>
        <taxon>Fungi</taxon>
        <taxon>Dikarya</taxon>
        <taxon>Ascomycota</taxon>
        <taxon>Pezizomycotina</taxon>
        <taxon>Sordariomycetes</taxon>
        <taxon>Xylariomycetidae</taxon>
        <taxon>Amphisphaeriales</taxon>
        <taxon>Apiosporaceae</taxon>
        <taxon>Apiospora</taxon>
    </lineage>
</organism>
<sequence length="132" mass="14932">MDDGWGAPPGSDWAIQESSISSISHTRIRSDERVEKKISAALLRGSVFVGWVKRRHCWFPGYGLDYSSLRLFPPILQCDQRSSHGLGHGRLNNATPRAHDETEVIRRSMDHQEVQIDFHWARRGVEPPATAS</sequence>
<protein>
    <submittedName>
        <fullName evidence="1">Uncharacterized protein</fullName>
    </submittedName>
</protein>
<dbReference type="Proteomes" id="UP001396898">
    <property type="component" value="Unassembled WGS sequence"/>
</dbReference>
<keyword evidence="2" id="KW-1185">Reference proteome</keyword>
<proteinExistence type="predicted"/>
<evidence type="ECO:0000313" key="2">
    <source>
        <dbReference type="Proteomes" id="UP001396898"/>
    </source>
</evidence>
<gene>
    <name evidence="1" type="ORF">PG991_003573</name>
</gene>
<dbReference type="EMBL" id="JAQQWI010000007">
    <property type="protein sequence ID" value="KAK8026517.1"/>
    <property type="molecule type" value="Genomic_DNA"/>
</dbReference>
<comment type="caution">
    <text evidence="1">The sequence shown here is derived from an EMBL/GenBank/DDBJ whole genome shotgun (WGS) entry which is preliminary data.</text>
</comment>
<accession>A0ABR1S624</accession>
<reference evidence="1 2" key="1">
    <citation type="submission" date="2023-01" db="EMBL/GenBank/DDBJ databases">
        <title>Analysis of 21 Apiospora genomes using comparative genomics revels a genus with tremendous synthesis potential of carbohydrate active enzymes and secondary metabolites.</title>
        <authorList>
            <person name="Sorensen T."/>
        </authorList>
    </citation>
    <scope>NUCLEOTIDE SEQUENCE [LARGE SCALE GENOMIC DNA]</scope>
    <source>
        <strain evidence="1 2">CBS 20057</strain>
    </source>
</reference>